<accession>A0A0C4YEE7</accession>
<dbReference type="AlphaFoldDB" id="A0A0C4YEE7"/>
<gene>
    <name evidence="5" type="ORF">RR42_m3775</name>
</gene>
<evidence type="ECO:0000313" key="5">
    <source>
        <dbReference type="EMBL" id="AJG21135.1"/>
    </source>
</evidence>
<dbReference type="PANTHER" id="PTHR33204">
    <property type="entry name" value="TRANSCRIPTIONAL REGULATOR, MARR FAMILY"/>
    <property type="match status" value="1"/>
</dbReference>
<evidence type="ECO:0000256" key="1">
    <source>
        <dbReference type="ARBA" id="ARBA00023015"/>
    </source>
</evidence>
<evidence type="ECO:0000259" key="4">
    <source>
        <dbReference type="PROSITE" id="PS51118"/>
    </source>
</evidence>
<evidence type="ECO:0000256" key="2">
    <source>
        <dbReference type="ARBA" id="ARBA00023125"/>
    </source>
</evidence>
<reference evidence="5 6" key="1">
    <citation type="journal article" date="2015" name="Genome Announc.">
        <title>Complete Genome Sequence of Cupriavidus basilensis 4G11, Isolated from the Oak Ridge Field Research Center Site.</title>
        <authorList>
            <person name="Ray J."/>
            <person name="Waters R.J."/>
            <person name="Skerker J.M."/>
            <person name="Kuehl J.V."/>
            <person name="Price M.N."/>
            <person name="Huang J."/>
            <person name="Chakraborty R."/>
            <person name="Arkin A.P."/>
            <person name="Deutschbauer A."/>
        </authorList>
    </citation>
    <scope>NUCLEOTIDE SEQUENCE [LARGE SCALE GENOMIC DNA]</scope>
    <source>
        <strain evidence="5">4G11</strain>
    </source>
</reference>
<evidence type="ECO:0000313" key="6">
    <source>
        <dbReference type="Proteomes" id="UP000031843"/>
    </source>
</evidence>
<dbReference type="KEGG" id="cbw:RR42_m3775"/>
<evidence type="ECO:0000256" key="3">
    <source>
        <dbReference type="ARBA" id="ARBA00023163"/>
    </source>
</evidence>
<keyword evidence="1" id="KW-0805">Transcription regulation</keyword>
<dbReference type="Gene3D" id="1.10.10.10">
    <property type="entry name" value="Winged helix-like DNA-binding domain superfamily/Winged helix DNA-binding domain"/>
    <property type="match status" value="1"/>
</dbReference>
<dbReference type="Pfam" id="PF01638">
    <property type="entry name" value="HxlR"/>
    <property type="match status" value="1"/>
</dbReference>
<dbReference type="SUPFAM" id="SSF46785">
    <property type="entry name" value="Winged helix' DNA-binding domain"/>
    <property type="match status" value="1"/>
</dbReference>
<dbReference type="OrthoDB" id="9807069at2"/>
<keyword evidence="3" id="KW-0804">Transcription</keyword>
<dbReference type="PROSITE" id="PS51118">
    <property type="entry name" value="HTH_HXLR"/>
    <property type="match status" value="1"/>
</dbReference>
<organism evidence="5 6">
    <name type="scientific">Cupriavidus basilensis</name>
    <dbReference type="NCBI Taxonomy" id="68895"/>
    <lineage>
        <taxon>Bacteria</taxon>
        <taxon>Pseudomonadati</taxon>
        <taxon>Pseudomonadota</taxon>
        <taxon>Betaproteobacteria</taxon>
        <taxon>Burkholderiales</taxon>
        <taxon>Burkholderiaceae</taxon>
        <taxon>Cupriavidus</taxon>
    </lineage>
</organism>
<keyword evidence="2" id="KW-0238">DNA-binding</keyword>
<protein>
    <submittedName>
        <fullName evidence="5">Transcriptional regulator, HxlR family</fullName>
    </submittedName>
</protein>
<sequence>MGHTDFASMPCPIARSMAVLGERWAILLLREAFYGSTRFDEFQRHLGIAPNILSARLKTLVEHGMLERVPAPDSARHAYHLTEKGRDFFPAFVALKAWADRWMTDERGPLTLLQDKHTGAEIAAPALARPDGSPLTLDDLRVAPGPGAGSYLRRRFGAAAALQAAHEQPADETESSHE</sequence>
<proteinExistence type="predicted"/>
<dbReference type="RefSeq" id="WP_043350064.1">
    <property type="nucleotide sequence ID" value="NZ_CP010536.1"/>
</dbReference>
<dbReference type="EMBL" id="CP010536">
    <property type="protein sequence ID" value="AJG21135.1"/>
    <property type="molecule type" value="Genomic_DNA"/>
</dbReference>
<dbReference type="InterPro" id="IPR036388">
    <property type="entry name" value="WH-like_DNA-bd_sf"/>
</dbReference>
<dbReference type="InterPro" id="IPR002577">
    <property type="entry name" value="HTH_HxlR"/>
</dbReference>
<feature type="domain" description="HTH hxlR-type" evidence="4">
    <location>
        <begin position="11"/>
        <end position="107"/>
    </location>
</feature>
<name>A0A0C4YEE7_9BURK</name>
<dbReference type="Proteomes" id="UP000031843">
    <property type="component" value="Chromosome main"/>
</dbReference>
<dbReference type="PANTHER" id="PTHR33204:SF18">
    <property type="entry name" value="TRANSCRIPTIONAL REGULATORY PROTEIN"/>
    <property type="match status" value="1"/>
</dbReference>
<keyword evidence="6" id="KW-1185">Reference proteome</keyword>
<dbReference type="STRING" id="68895.RR42_m3775"/>
<dbReference type="GO" id="GO:0003677">
    <property type="term" value="F:DNA binding"/>
    <property type="evidence" value="ECO:0007669"/>
    <property type="project" value="UniProtKB-KW"/>
</dbReference>
<dbReference type="InterPro" id="IPR036390">
    <property type="entry name" value="WH_DNA-bd_sf"/>
</dbReference>